<evidence type="ECO:0000259" key="1">
    <source>
        <dbReference type="Pfam" id="PF02463"/>
    </source>
</evidence>
<evidence type="ECO:0000313" key="2">
    <source>
        <dbReference type="EMBL" id="MDM5139018.1"/>
    </source>
</evidence>
<dbReference type="PANTHER" id="PTHR32182:SF0">
    <property type="entry name" value="DNA REPLICATION AND REPAIR PROTEIN RECF"/>
    <property type="match status" value="1"/>
</dbReference>
<accession>A0AAW7HYK1</accession>
<dbReference type="AlphaFoldDB" id="A0AAW7HYK1"/>
<dbReference type="RefSeq" id="WP_290021302.1">
    <property type="nucleotide sequence ID" value="NZ_JAOPLV010000001.1"/>
</dbReference>
<dbReference type="Proteomes" id="UP001168216">
    <property type="component" value="Unassembled WGS sequence"/>
</dbReference>
<reference evidence="2" key="1">
    <citation type="submission" date="2023-08" db="EMBL/GenBank/DDBJ databases">
        <title>WGS of Aeromonas isolates.</title>
        <authorList>
            <person name="Lee H."/>
        </authorList>
    </citation>
    <scope>NUCLEOTIDE SEQUENCE</scope>
    <source>
        <strain evidence="2">SL22</strain>
    </source>
</reference>
<dbReference type="GO" id="GO:0000731">
    <property type="term" value="P:DNA synthesis involved in DNA repair"/>
    <property type="evidence" value="ECO:0007669"/>
    <property type="project" value="TreeGrafter"/>
</dbReference>
<dbReference type="InterPro" id="IPR003395">
    <property type="entry name" value="RecF/RecN/SMC_N"/>
</dbReference>
<gene>
    <name evidence="2" type="ORF">OB959_04275</name>
</gene>
<evidence type="ECO:0000313" key="3">
    <source>
        <dbReference type="Proteomes" id="UP001168216"/>
    </source>
</evidence>
<dbReference type="Gene3D" id="3.40.50.300">
    <property type="entry name" value="P-loop containing nucleotide triphosphate hydrolases"/>
    <property type="match status" value="2"/>
</dbReference>
<comment type="caution">
    <text evidence="2">The sequence shown here is derived from an EMBL/GenBank/DDBJ whole genome shotgun (WGS) entry which is preliminary data.</text>
</comment>
<protein>
    <submittedName>
        <fullName evidence="2">AAA family ATPase</fullName>
    </submittedName>
</protein>
<organism evidence="2 3">
    <name type="scientific">Aeromonas bestiarum</name>
    <dbReference type="NCBI Taxonomy" id="105751"/>
    <lineage>
        <taxon>Bacteria</taxon>
        <taxon>Pseudomonadati</taxon>
        <taxon>Pseudomonadota</taxon>
        <taxon>Gammaproteobacteria</taxon>
        <taxon>Aeromonadales</taxon>
        <taxon>Aeromonadaceae</taxon>
        <taxon>Aeromonas</taxon>
    </lineage>
</organism>
<proteinExistence type="predicted"/>
<dbReference type="Pfam" id="PF02463">
    <property type="entry name" value="SMC_N"/>
    <property type="match status" value="1"/>
</dbReference>
<name>A0AAW7HYK1_9GAMM</name>
<dbReference type="PANTHER" id="PTHR32182">
    <property type="entry name" value="DNA REPLICATION AND REPAIR PROTEIN RECF"/>
    <property type="match status" value="1"/>
</dbReference>
<sequence>MEAVIHGQERGIWLNHGWHQAMSVPDLPLWRNLMSVESVVSWANKLNKNLWWRHAIRLAAEKGKLEGDSLQLLLTIAKMEHGLEAQDDNYASYISPLTITGFGEEKQAVKLKSIGKVSNVSSLVSDATLEFNIEGLTAVYGDNGSGKSSYAKILKNACLTRGDTPKILSNIYEEKSGSPNAEISIVIGEDQHDVDWALSTAAREDLKSIRIFDNTSAAHYISGEDAIEYKPAGMKLLTQLMHACEFVRISSDNDKKPFITANPLPNFRANSKVHTFISTLSATTKIENVDALCLNKEQDDSIHAHREELAKLRSSTPEQIRKIYSDRCKELQPLLDHLVKLRSNLDQKRLDEIKNAFDGYKTKQAAAVLARTQAVDGHELAGICSPEWVQMWRHVKTFVQTHNTGLVFPPIQGDPCPTCLQPISGEAATKLKSFNEYLQDKTQVEANNAKSTFDAYITNLKSLNFDLKPYEFSLGKIHDHNLEYAQKIIELNTNLEARRANLIKAEPDFTPIKVEFNAVDWISGQIDSWKKKEAEVATNEGLVKQISDLAILLQDLEDRKTLTASRESILNEINRLRKIALFNNLANSCQSTSITALTNFIAKSGAIGSLQSAFSEELQKLRFNNFNIDTETRGLRGKQMLKLRLTGKTNGITDVASEGEQKCVALASFMAELTVDDRKSAIIFDDPINSLDHKWRRMFADRIATESLARQIIVFTHDMSFLKMLEESSDIAKSKLNIISIAKFGDTSGYPFPEPPWDAKNTASRIGFLKNELPNLKIMEMSGDLKYEFHAKHIYNLMRETWERLVEEWLLRKVVERFSRGVKTQSLKEIVDDVTSDDNNIINAAMSKCSTYMYGHDNATGLTVDCPRHSEIEQDVTALEMYFKALKKRRS</sequence>
<dbReference type="InterPro" id="IPR027417">
    <property type="entry name" value="P-loop_NTPase"/>
</dbReference>
<dbReference type="SUPFAM" id="SSF52540">
    <property type="entry name" value="P-loop containing nucleoside triphosphate hydrolases"/>
    <property type="match status" value="1"/>
</dbReference>
<dbReference type="EMBL" id="JAOPLV010000001">
    <property type="protein sequence ID" value="MDM5139018.1"/>
    <property type="molecule type" value="Genomic_DNA"/>
</dbReference>
<dbReference type="GO" id="GO:0006302">
    <property type="term" value="P:double-strand break repair"/>
    <property type="evidence" value="ECO:0007669"/>
    <property type="project" value="TreeGrafter"/>
</dbReference>
<feature type="domain" description="RecF/RecN/SMC N-terminal" evidence="1">
    <location>
        <begin position="117"/>
        <end position="733"/>
    </location>
</feature>